<dbReference type="InterPro" id="IPR011990">
    <property type="entry name" value="TPR-like_helical_dom_sf"/>
</dbReference>
<proteinExistence type="predicted"/>
<dbReference type="PANTHER" id="PTHR44366">
    <property type="entry name" value="UDP-N-ACETYLGLUCOSAMINE--PEPTIDE N-ACETYLGLUCOSAMINYLTRANSFERASE 110 KDA SUBUNIT"/>
    <property type="match status" value="1"/>
</dbReference>
<dbReference type="RefSeq" id="WP_101311426.1">
    <property type="nucleotide sequence ID" value="NZ_MVDE01000043.1"/>
</dbReference>
<keyword evidence="1" id="KW-0732">Signal</keyword>
<evidence type="ECO:0000256" key="1">
    <source>
        <dbReference type="SAM" id="SignalP"/>
    </source>
</evidence>
<dbReference type="InterPro" id="IPR019734">
    <property type="entry name" value="TPR_rpt"/>
</dbReference>
<gene>
    <name evidence="2" type="ORF">BZG01_18970</name>
</gene>
<dbReference type="Gene3D" id="1.25.40.10">
    <property type="entry name" value="Tetratricopeptide repeat domain"/>
    <property type="match status" value="2"/>
</dbReference>
<keyword evidence="3" id="KW-1185">Reference proteome</keyword>
<dbReference type="AlphaFoldDB" id="A0A2N3HUB8"/>
<dbReference type="InterPro" id="IPR037919">
    <property type="entry name" value="OGT"/>
</dbReference>
<dbReference type="EMBL" id="MVDE01000043">
    <property type="protein sequence ID" value="PKQ61628.1"/>
    <property type="molecule type" value="Genomic_DNA"/>
</dbReference>
<dbReference type="SUPFAM" id="SSF81901">
    <property type="entry name" value="HCP-like"/>
    <property type="match status" value="1"/>
</dbReference>
<reference evidence="2 3" key="1">
    <citation type="journal article" date="2017" name="Front. Microbiol.">
        <title>Labilibaculum manganireducens gen. nov., sp. nov. and Labilibaculum filiforme sp. nov., Novel Bacteroidetes Isolated from Subsurface Sediments of the Baltic Sea.</title>
        <authorList>
            <person name="Vandieken V."/>
            <person name="Marshall I.P."/>
            <person name="Niemann H."/>
            <person name="Engelen B."/>
            <person name="Cypionka H."/>
        </authorList>
    </citation>
    <scope>NUCLEOTIDE SEQUENCE [LARGE SCALE GENOMIC DNA]</scope>
    <source>
        <strain evidence="2 3">59.10-2M</strain>
    </source>
</reference>
<feature type="signal peptide" evidence="1">
    <location>
        <begin position="1"/>
        <end position="18"/>
    </location>
</feature>
<sequence length="225" mass="25767">MKLIIPFFLLLVALQFNAEAQVYDVSLADKNKAIELYNLAIENNKNSKVSEAFEQFTKAISIDSTFRNPYLQLYTVAMNDSTKIDTAISILQKSKKIFQQDDEICYYLGEMYKAKGEVKRAMAEYSMAIAYSKMNGEDFYLVHRYYFNRANICLEKNMISTAVLDYTYALNLKPDYGVAFANRGICFFKMGEIEAACKDWKQAVSLGVSQSEEYVEKNCQAEVPQ</sequence>
<protein>
    <submittedName>
        <fullName evidence="2">Uncharacterized protein</fullName>
    </submittedName>
</protein>
<accession>A0A2N3HUB8</accession>
<dbReference type="Proteomes" id="UP000233618">
    <property type="component" value="Unassembled WGS sequence"/>
</dbReference>
<dbReference type="SMART" id="SM00028">
    <property type="entry name" value="TPR"/>
    <property type="match status" value="4"/>
</dbReference>
<organism evidence="2 3">
    <name type="scientific">Labilibaculum manganireducens</name>
    <dbReference type="NCBI Taxonomy" id="1940525"/>
    <lineage>
        <taxon>Bacteria</taxon>
        <taxon>Pseudomonadati</taxon>
        <taxon>Bacteroidota</taxon>
        <taxon>Bacteroidia</taxon>
        <taxon>Marinilabiliales</taxon>
        <taxon>Marinifilaceae</taxon>
        <taxon>Labilibaculum</taxon>
    </lineage>
</organism>
<comment type="caution">
    <text evidence="2">The sequence shown here is derived from an EMBL/GenBank/DDBJ whole genome shotgun (WGS) entry which is preliminary data.</text>
</comment>
<evidence type="ECO:0000313" key="2">
    <source>
        <dbReference type="EMBL" id="PKQ61628.1"/>
    </source>
</evidence>
<dbReference type="GO" id="GO:0006493">
    <property type="term" value="P:protein O-linked glycosylation"/>
    <property type="evidence" value="ECO:0007669"/>
    <property type="project" value="InterPro"/>
</dbReference>
<feature type="chain" id="PRO_5014781460" evidence="1">
    <location>
        <begin position="19"/>
        <end position="225"/>
    </location>
</feature>
<name>A0A2N3HUB8_9BACT</name>
<evidence type="ECO:0000313" key="3">
    <source>
        <dbReference type="Proteomes" id="UP000233618"/>
    </source>
</evidence>
<dbReference type="PANTHER" id="PTHR44366:SF1">
    <property type="entry name" value="UDP-N-ACETYLGLUCOSAMINE--PEPTIDE N-ACETYLGLUCOSAMINYLTRANSFERASE 110 KDA SUBUNIT"/>
    <property type="match status" value="1"/>
</dbReference>
<dbReference type="GO" id="GO:0097363">
    <property type="term" value="F:protein O-acetylglucosaminyltransferase activity"/>
    <property type="evidence" value="ECO:0007669"/>
    <property type="project" value="TreeGrafter"/>
</dbReference>